<evidence type="ECO:0000259" key="1">
    <source>
        <dbReference type="PROSITE" id="PS50181"/>
    </source>
</evidence>
<evidence type="ECO:0000313" key="3">
    <source>
        <dbReference type="Proteomes" id="UP001417504"/>
    </source>
</evidence>
<dbReference type="InterPro" id="IPR050796">
    <property type="entry name" value="SCF_F-box_component"/>
</dbReference>
<organism evidence="2 3">
    <name type="scientific">Stephania japonica</name>
    <dbReference type="NCBI Taxonomy" id="461633"/>
    <lineage>
        <taxon>Eukaryota</taxon>
        <taxon>Viridiplantae</taxon>
        <taxon>Streptophyta</taxon>
        <taxon>Embryophyta</taxon>
        <taxon>Tracheophyta</taxon>
        <taxon>Spermatophyta</taxon>
        <taxon>Magnoliopsida</taxon>
        <taxon>Ranunculales</taxon>
        <taxon>Menispermaceae</taxon>
        <taxon>Menispermoideae</taxon>
        <taxon>Cissampelideae</taxon>
        <taxon>Stephania</taxon>
    </lineage>
</organism>
<protein>
    <recommendedName>
        <fullName evidence="1">F-box domain-containing protein</fullName>
    </recommendedName>
</protein>
<dbReference type="PANTHER" id="PTHR31672:SF13">
    <property type="entry name" value="F-BOX PROTEIN CPR30-LIKE"/>
    <property type="match status" value="1"/>
</dbReference>
<dbReference type="Pfam" id="PF07734">
    <property type="entry name" value="FBA_1"/>
    <property type="match status" value="1"/>
</dbReference>
<dbReference type="EMBL" id="JBBNAE010000004">
    <property type="protein sequence ID" value="KAK9131453.1"/>
    <property type="molecule type" value="Genomic_DNA"/>
</dbReference>
<evidence type="ECO:0000313" key="2">
    <source>
        <dbReference type="EMBL" id="KAK9131453.1"/>
    </source>
</evidence>
<comment type="caution">
    <text evidence="2">The sequence shown here is derived from an EMBL/GenBank/DDBJ whole genome shotgun (WGS) entry which is preliminary data.</text>
</comment>
<feature type="domain" description="F-box" evidence="1">
    <location>
        <begin position="1"/>
        <end position="46"/>
    </location>
</feature>
<keyword evidence="3" id="KW-1185">Reference proteome</keyword>
<dbReference type="PANTHER" id="PTHR31672">
    <property type="entry name" value="BNACNNG10540D PROTEIN"/>
    <property type="match status" value="1"/>
</dbReference>
<dbReference type="Pfam" id="PF00646">
    <property type="entry name" value="F-box"/>
    <property type="match status" value="1"/>
</dbReference>
<gene>
    <name evidence="2" type="ORF">Sjap_011940</name>
</gene>
<dbReference type="SUPFAM" id="SSF81383">
    <property type="entry name" value="F-box domain"/>
    <property type="match status" value="1"/>
</dbReference>
<dbReference type="InterPro" id="IPR017451">
    <property type="entry name" value="F-box-assoc_interact_dom"/>
</dbReference>
<accession>A0AAP0P5G0</accession>
<dbReference type="InterPro" id="IPR001810">
    <property type="entry name" value="F-box_dom"/>
</dbReference>
<name>A0AAP0P5G0_9MAGN</name>
<sequence length="416" mass="48082">MLLLELPEDVLFEIFSRISFERLSKIIPVCRYLRNFIEKHPLLASKFPHHDGINYVDPSLHLLLDYGHEGVCYPYTSLVSNFAKRSKVKGFRLHNPLDKRGSTRSEIRTLGSCNGLLLQSAVGGKKLLIWNPSTKGHKLVSPVEFPPPIDPHQQPLKCWKRVYGLGCSANDDQDYKVILIKYVGESCSSTDLESEVGIYSLRSGSWKRIEGLCCPYLLYPRDQSIGICYPNSWEVARIDRICDDIFFHGTLHWIGFEWLGFMYSTIIVAFDFETERFKEMPLSEKYQEEIQQDYTNYKSLSFGVWKGCLSLLRNLGNECYDIIVMKEYGVKESWCKLYAISETVARNVCNIKLVCFTSNDKIVLLFDYQYLSLYDPISCTANKLQVCGDIPHHYCHTTKKLYVEPYRKNLLMPLIC</sequence>
<dbReference type="AlphaFoldDB" id="A0AAP0P5G0"/>
<dbReference type="Proteomes" id="UP001417504">
    <property type="component" value="Unassembled WGS sequence"/>
</dbReference>
<dbReference type="InterPro" id="IPR036047">
    <property type="entry name" value="F-box-like_dom_sf"/>
</dbReference>
<reference evidence="2 3" key="1">
    <citation type="submission" date="2024-01" db="EMBL/GenBank/DDBJ databases">
        <title>Genome assemblies of Stephania.</title>
        <authorList>
            <person name="Yang L."/>
        </authorList>
    </citation>
    <scope>NUCLEOTIDE SEQUENCE [LARGE SCALE GENOMIC DNA]</scope>
    <source>
        <strain evidence="2">QJT</strain>
        <tissue evidence="2">Leaf</tissue>
    </source>
</reference>
<dbReference type="InterPro" id="IPR006527">
    <property type="entry name" value="F-box-assoc_dom_typ1"/>
</dbReference>
<dbReference type="PROSITE" id="PS50181">
    <property type="entry name" value="FBOX"/>
    <property type="match status" value="1"/>
</dbReference>
<dbReference type="NCBIfam" id="TIGR01640">
    <property type="entry name" value="F_box_assoc_1"/>
    <property type="match status" value="1"/>
</dbReference>
<proteinExistence type="predicted"/>